<protein>
    <submittedName>
        <fullName evidence="3">Uncharacterized protein LOC103721964</fullName>
    </submittedName>
</protein>
<gene>
    <name evidence="3" type="primary">LOC103721964</name>
</gene>
<organism evidence="2 3">
    <name type="scientific">Phoenix dactylifera</name>
    <name type="common">Date palm</name>
    <dbReference type="NCBI Taxonomy" id="42345"/>
    <lineage>
        <taxon>Eukaryota</taxon>
        <taxon>Viridiplantae</taxon>
        <taxon>Streptophyta</taxon>
        <taxon>Embryophyta</taxon>
        <taxon>Tracheophyta</taxon>
        <taxon>Spermatophyta</taxon>
        <taxon>Magnoliopsida</taxon>
        <taxon>Liliopsida</taxon>
        <taxon>Arecaceae</taxon>
        <taxon>Coryphoideae</taxon>
        <taxon>Phoeniceae</taxon>
        <taxon>Phoenix</taxon>
    </lineage>
</organism>
<evidence type="ECO:0000256" key="1">
    <source>
        <dbReference type="SAM" id="MobiDB-lite"/>
    </source>
</evidence>
<dbReference type="AlphaFoldDB" id="A0A8B9B3L6"/>
<reference evidence="3" key="2">
    <citation type="submission" date="2025-08" db="UniProtKB">
        <authorList>
            <consortium name="RefSeq"/>
        </authorList>
    </citation>
    <scope>IDENTIFICATION</scope>
    <source>
        <tissue evidence="3">Young leaves</tissue>
    </source>
</reference>
<evidence type="ECO:0000313" key="2">
    <source>
        <dbReference type="Proteomes" id="UP000228380"/>
    </source>
</evidence>
<feature type="compositionally biased region" description="Polar residues" evidence="1">
    <location>
        <begin position="1"/>
        <end position="59"/>
    </location>
</feature>
<dbReference type="Proteomes" id="UP000228380">
    <property type="component" value="Chromosome 16"/>
</dbReference>
<evidence type="ECO:0000313" key="3">
    <source>
        <dbReference type="RefSeq" id="XP_038990459.1"/>
    </source>
</evidence>
<name>A0A8B9B3L6_PHODC</name>
<sequence length="133" mass="13886">MGASQSKTSNQDASPMTGNQDASPMTGNQDASSMTSYQDASPMTGNQDASSMTSYQDASPMSLPSIGAEGDAMAVPRPPVMARPLRPAPPPERHPAFVGACFGAVCFCCVVDKCCCCWDSSVTPDTTMISVHR</sequence>
<accession>A0A8B9B3L6</accession>
<proteinExistence type="predicted"/>
<dbReference type="RefSeq" id="XP_038990459.1">
    <property type="nucleotide sequence ID" value="XM_039134531.1"/>
</dbReference>
<keyword evidence="2" id="KW-1185">Reference proteome</keyword>
<feature type="compositionally biased region" description="Pro residues" evidence="1">
    <location>
        <begin position="76"/>
        <end position="90"/>
    </location>
</feature>
<dbReference type="KEGG" id="pda:103721964"/>
<dbReference type="GeneID" id="103721964"/>
<reference evidence="2" key="1">
    <citation type="journal article" date="2019" name="Nat. Commun.">
        <title>Genome-wide association mapping of date palm fruit traits.</title>
        <authorList>
            <person name="Hazzouri K.M."/>
            <person name="Gros-Balthazard M."/>
            <person name="Flowers J.M."/>
            <person name="Copetti D."/>
            <person name="Lemansour A."/>
            <person name="Lebrun M."/>
            <person name="Masmoudi K."/>
            <person name="Ferrand S."/>
            <person name="Dhar M.I."/>
            <person name="Fresquez Z.A."/>
            <person name="Rosas U."/>
            <person name="Zhang J."/>
            <person name="Talag J."/>
            <person name="Lee S."/>
            <person name="Kudrna D."/>
            <person name="Powell R.F."/>
            <person name="Leitch I.J."/>
            <person name="Krueger R.R."/>
            <person name="Wing R.A."/>
            <person name="Amiri K.M.A."/>
            <person name="Purugganan M.D."/>
        </authorList>
    </citation>
    <scope>NUCLEOTIDE SEQUENCE [LARGE SCALE GENOMIC DNA]</scope>
    <source>
        <strain evidence="2">cv. Khalas</strain>
    </source>
</reference>
<feature type="region of interest" description="Disordered" evidence="1">
    <location>
        <begin position="1"/>
        <end position="90"/>
    </location>
</feature>